<dbReference type="InParanoid" id="A0A1S0UAB5"/>
<feature type="compositionally biased region" description="Basic and acidic residues" evidence="1">
    <location>
        <begin position="73"/>
        <end position="82"/>
    </location>
</feature>
<organism evidence="2">
    <name type="scientific">Loa loa</name>
    <name type="common">Eye worm</name>
    <name type="synonym">Filaria loa</name>
    <dbReference type="NCBI Taxonomy" id="7209"/>
    <lineage>
        <taxon>Eukaryota</taxon>
        <taxon>Metazoa</taxon>
        <taxon>Ecdysozoa</taxon>
        <taxon>Nematoda</taxon>
        <taxon>Chromadorea</taxon>
        <taxon>Rhabditida</taxon>
        <taxon>Spirurina</taxon>
        <taxon>Spiruromorpha</taxon>
        <taxon>Filarioidea</taxon>
        <taxon>Onchocercidae</taxon>
        <taxon>Loa</taxon>
    </lineage>
</organism>
<dbReference type="KEGG" id="loa:LOAG_01697"/>
<protein>
    <submittedName>
        <fullName evidence="2">Uncharacterized protein</fullName>
    </submittedName>
</protein>
<evidence type="ECO:0000256" key="1">
    <source>
        <dbReference type="SAM" id="MobiDB-lite"/>
    </source>
</evidence>
<accession>A0A1S0UAB5</accession>
<evidence type="ECO:0000313" key="2">
    <source>
        <dbReference type="EMBL" id="EFO26795.1"/>
    </source>
</evidence>
<reference evidence="2" key="1">
    <citation type="submission" date="2012-04" db="EMBL/GenBank/DDBJ databases">
        <title>The Genome Sequence of Loa loa.</title>
        <authorList>
            <consortium name="The Broad Institute Genome Sequencing Platform"/>
            <consortium name="Broad Institute Genome Sequencing Center for Infectious Disease"/>
            <person name="Nutman T.B."/>
            <person name="Fink D.L."/>
            <person name="Russ C."/>
            <person name="Young S."/>
            <person name="Zeng Q."/>
            <person name="Gargeya S."/>
            <person name="Alvarado L."/>
            <person name="Berlin A."/>
            <person name="Chapman S.B."/>
            <person name="Chen Z."/>
            <person name="Freedman E."/>
            <person name="Gellesch M."/>
            <person name="Goldberg J."/>
            <person name="Griggs A."/>
            <person name="Gujja S."/>
            <person name="Heilman E.R."/>
            <person name="Heiman D."/>
            <person name="Howarth C."/>
            <person name="Mehta T."/>
            <person name="Neiman D."/>
            <person name="Pearson M."/>
            <person name="Roberts A."/>
            <person name="Saif S."/>
            <person name="Shea T."/>
            <person name="Shenoy N."/>
            <person name="Sisk P."/>
            <person name="Stolte C."/>
            <person name="Sykes S."/>
            <person name="White J."/>
            <person name="Yandava C."/>
            <person name="Haas B."/>
            <person name="Henn M.R."/>
            <person name="Nusbaum C."/>
            <person name="Birren B."/>
        </authorList>
    </citation>
    <scope>NUCLEOTIDE SEQUENCE [LARGE SCALE GENOMIC DNA]</scope>
</reference>
<dbReference type="RefSeq" id="XP_003137283.1">
    <property type="nucleotide sequence ID" value="XM_003137235.1"/>
</dbReference>
<feature type="region of interest" description="Disordered" evidence="1">
    <location>
        <begin position="73"/>
        <end position="96"/>
    </location>
</feature>
<sequence>MPGIGHLERSGSCYRTMKKDLRYWWSHWVQKILKNRQNQFSRGRSESHRPSAKPEVFSPACLEIQPPHIFRKDSERSCECPKHGGSSRKNNDIGNS</sequence>
<gene>
    <name evidence="2" type="ORF">LOAG_01697</name>
</gene>
<name>A0A1S0UAB5_LOALO</name>
<proteinExistence type="predicted"/>
<dbReference type="AlphaFoldDB" id="A0A1S0UAB5"/>
<dbReference type="EMBL" id="JH712079">
    <property type="protein sequence ID" value="EFO26795.1"/>
    <property type="molecule type" value="Genomic_DNA"/>
</dbReference>
<dbReference type="GeneID" id="9939073"/>
<dbReference type="CTD" id="9939073"/>
<feature type="region of interest" description="Disordered" evidence="1">
    <location>
        <begin position="37"/>
        <end position="59"/>
    </location>
</feature>